<sequence length="124" mass="13153">MKNSDISSALATPPPSSGPARKSFALQGRTARLDPRTNAVRPDLADVRLAEYVFAPHYAAPLSYRTNAPATLREGRRPDSAVLAELKAGEAFEVLELAGGHAWGIAPLLGLVGYCDAALLEKVQ</sequence>
<reference evidence="2 3" key="1">
    <citation type="submission" date="2020-08" db="EMBL/GenBank/DDBJ databases">
        <title>Genomic Encyclopedia of Type Strains, Phase IV (KMG-IV): sequencing the most valuable type-strain genomes for metagenomic binning, comparative biology and taxonomic classification.</title>
        <authorList>
            <person name="Goeker M."/>
        </authorList>
    </citation>
    <scope>NUCLEOTIDE SEQUENCE [LARGE SCALE GENOMIC DNA]</scope>
    <source>
        <strain evidence="2 3">DSM 19512</strain>
    </source>
</reference>
<feature type="compositionally biased region" description="Polar residues" evidence="1">
    <location>
        <begin position="1"/>
        <end position="10"/>
    </location>
</feature>
<gene>
    <name evidence="2" type="ORF">GGR48_000900</name>
</gene>
<keyword evidence="3" id="KW-1185">Reference proteome</keyword>
<dbReference type="RefSeq" id="WP_338110495.1">
    <property type="nucleotide sequence ID" value="NZ_JACIDH010000002.1"/>
</dbReference>
<protein>
    <recommendedName>
        <fullName evidence="4">SH3 domain-containing protein</fullName>
    </recommendedName>
</protein>
<organism evidence="2 3">
    <name type="scientific">Sphingomonas pseudosanguinis</name>
    <dbReference type="NCBI Taxonomy" id="413712"/>
    <lineage>
        <taxon>Bacteria</taxon>
        <taxon>Pseudomonadati</taxon>
        <taxon>Pseudomonadota</taxon>
        <taxon>Alphaproteobacteria</taxon>
        <taxon>Sphingomonadales</taxon>
        <taxon>Sphingomonadaceae</taxon>
        <taxon>Sphingomonas</taxon>
    </lineage>
</organism>
<dbReference type="Proteomes" id="UP000538670">
    <property type="component" value="Unassembled WGS sequence"/>
</dbReference>
<evidence type="ECO:0000313" key="2">
    <source>
        <dbReference type="EMBL" id="MBB3878487.1"/>
    </source>
</evidence>
<comment type="caution">
    <text evidence="2">The sequence shown here is derived from an EMBL/GenBank/DDBJ whole genome shotgun (WGS) entry which is preliminary data.</text>
</comment>
<evidence type="ECO:0008006" key="4">
    <source>
        <dbReference type="Google" id="ProtNLM"/>
    </source>
</evidence>
<proteinExistence type="predicted"/>
<evidence type="ECO:0000256" key="1">
    <source>
        <dbReference type="SAM" id="MobiDB-lite"/>
    </source>
</evidence>
<name>A0A7W6F275_9SPHN</name>
<evidence type="ECO:0000313" key="3">
    <source>
        <dbReference type="Proteomes" id="UP000538670"/>
    </source>
</evidence>
<dbReference type="AlphaFoldDB" id="A0A7W6F275"/>
<accession>A0A7W6F275</accession>
<dbReference type="EMBL" id="JACIDH010000002">
    <property type="protein sequence ID" value="MBB3878487.1"/>
    <property type="molecule type" value="Genomic_DNA"/>
</dbReference>
<feature type="region of interest" description="Disordered" evidence="1">
    <location>
        <begin position="1"/>
        <end position="23"/>
    </location>
</feature>